<evidence type="ECO:0000259" key="6">
    <source>
        <dbReference type="PROSITE" id="PS50888"/>
    </source>
</evidence>
<dbReference type="EMBL" id="AZBU02000001">
    <property type="protein sequence ID" value="TMS33546.1"/>
    <property type="molecule type" value="Genomic_DNA"/>
</dbReference>
<reference evidence="7 8" key="2">
    <citation type="journal article" date="2019" name="G3 (Bethesda)">
        <title>Hybrid Assembly of the Genome of the Entomopathogenic Nematode Steinernema carpocapsae Identifies the X-Chromosome.</title>
        <authorList>
            <person name="Serra L."/>
            <person name="Macchietto M."/>
            <person name="Macias-Munoz A."/>
            <person name="McGill C.J."/>
            <person name="Rodriguez I.M."/>
            <person name="Rodriguez B."/>
            <person name="Murad R."/>
            <person name="Mortazavi A."/>
        </authorList>
    </citation>
    <scope>NUCLEOTIDE SEQUENCE [LARGE SCALE GENOMIC DNA]</scope>
    <source>
        <strain evidence="7 8">ALL</strain>
    </source>
</reference>
<dbReference type="SUPFAM" id="SSF47459">
    <property type="entry name" value="HLH, helix-loop-helix DNA-binding domain"/>
    <property type="match status" value="1"/>
</dbReference>
<dbReference type="GO" id="GO:0045663">
    <property type="term" value="P:positive regulation of myoblast differentiation"/>
    <property type="evidence" value="ECO:0007669"/>
    <property type="project" value="TreeGrafter"/>
</dbReference>
<name>A0A4U8UL37_STECR</name>
<dbReference type="OrthoDB" id="10049614at2759"/>
<sequence length="409" mass="44885">MSMRFFNRFPRLLGDSRFCLRDTDRTERVMNSESGQYDSLYGAYQTQAPTRITAATDITPLTSFGAHQTTATDYATGLPGYDIYRCQYYSTYTTGAPSSFYPTSLDVNGLPFQRTFATGHDLKTEIKLEQKDHPVGIEINSLVPVADLSGVGASEIHEVVDQPIASASSVDSVSVQGSSNTADETLTAPRRLDRRKAATMRERRRLRKVNEAFEVVKQRTNLNHNQRLPKVEILRNAIEYISELEHLLRESGRMTKIMCVNAGMAIDPNVDYPISVSVPGGAYYQTSPYPDGETDDLSAAHQGAESSDAGFILRENSSSPLSSKFGRKRNANVMSVAPEKETTCQAISGGQKKSSLDHLSTIVKNIPGDGQQQQAAPNASGESESHDIDDVDDDDDDDDDDDVDDSDAD</sequence>
<reference evidence="7 8" key="1">
    <citation type="journal article" date="2015" name="Genome Biol.">
        <title>Comparative genomics of Steinernema reveals deeply conserved gene regulatory networks.</title>
        <authorList>
            <person name="Dillman A.R."/>
            <person name="Macchietto M."/>
            <person name="Porter C.F."/>
            <person name="Rogers A."/>
            <person name="Williams B."/>
            <person name="Antoshechkin I."/>
            <person name="Lee M.M."/>
            <person name="Goodwin Z."/>
            <person name="Lu X."/>
            <person name="Lewis E.E."/>
            <person name="Goodrich-Blair H."/>
            <person name="Stock S.P."/>
            <person name="Adams B.J."/>
            <person name="Sternberg P.W."/>
            <person name="Mortazavi A."/>
        </authorList>
    </citation>
    <scope>NUCLEOTIDE SEQUENCE [LARGE SCALE GENOMIC DNA]</scope>
    <source>
        <strain evidence="7 8">ALL</strain>
    </source>
</reference>
<evidence type="ECO:0000256" key="3">
    <source>
        <dbReference type="ARBA" id="ARBA00023242"/>
    </source>
</evidence>
<protein>
    <recommendedName>
        <fullName evidence="4">Myoblast determination protein 1 homolog</fullName>
    </recommendedName>
</protein>
<dbReference type="InterPro" id="IPR039704">
    <property type="entry name" value="Myogenic_factor"/>
</dbReference>
<feature type="domain" description="BHLH" evidence="6">
    <location>
        <begin position="193"/>
        <end position="244"/>
    </location>
</feature>
<evidence type="ECO:0000256" key="1">
    <source>
        <dbReference type="ARBA" id="ARBA00004123"/>
    </source>
</evidence>
<dbReference type="InterPro" id="IPR036638">
    <property type="entry name" value="HLH_DNA-bd_sf"/>
</dbReference>
<keyword evidence="2" id="KW-0238">DNA-binding</keyword>
<organism evidence="7 8">
    <name type="scientific">Steinernema carpocapsae</name>
    <name type="common">Entomopathogenic nematode</name>
    <dbReference type="NCBI Taxonomy" id="34508"/>
    <lineage>
        <taxon>Eukaryota</taxon>
        <taxon>Metazoa</taxon>
        <taxon>Ecdysozoa</taxon>
        <taxon>Nematoda</taxon>
        <taxon>Chromadorea</taxon>
        <taxon>Rhabditida</taxon>
        <taxon>Tylenchina</taxon>
        <taxon>Panagrolaimomorpha</taxon>
        <taxon>Strongyloidoidea</taxon>
        <taxon>Steinernematidae</taxon>
        <taxon>Steinernema</taxon>
    </lineage>
</organism>
<dbReference type="FunFam" id="4.10.280.10:FF:000005">
    <property type="entry name" value="Myogenic factor"/>
    <property type="match status" value="1"/>
</dbReference>
<proteinExistence type="predicted"/>
<evidence type="ECO:0000313" key="7">
    <source>
        <dbReference type="EMBL" id="TMS33546.1"/>
    </source>
</evidence>
<feature type="compositionally biased region" description="Polar residues" evidence="5">
    <location>
        <begin position="343"/>
        <end position="353"/>
    </location>
</feature>
<dbReference type="AlphaFoldDB" id="A0A4U8UL37"/>
<dbReference type="Pfam" id="PF00010">
    <property type="entry name" value="HLH"/>
    <property type="match status" value="1"/>
</dbReference>
<dbReference type="GO" id="GO:0000978">
    <property type="term" value="F:RNA polymerase II cis-regulatory region sequence-specific DNA binding"/>
    <property type="evidence" value="ECO:0007669"/>
    <property type="project" value="TreeGrafter"/>
</dbReference>
<dbReference type="PANTHER" id="PTHR11534">
    <property type="entry name" value="MYOGENIC FACTOR"/>
    <property type="match status" value="1"/>
</dbReference>
<feature type="compositionally biased region" description="Acidic residues" evidence="5">
    <location>
        <begin position="389"/>
        <end position="409"/>
    </location>
</feature>
<evidence type="ECO:0000256" key="5">
    <source>
        <dbReference type="SAM" id="MobiDB-lite"/>
    </source>
</evidence>
<evidence type="ECO:0000256" key="4">
    <source>
        <dbReference type="ARBA" id="ARBA00070761"/>
    </source>
</evidence>
<dbReference type="CDD" id="cd19699">
    <property type="entry name" value="bHLH_TS_dMYOD_like"/>
    <property type="match status" value="1"/>
</dbReference>
<comment type="caution">
    <text evidence="7">The sequence shown here is derived from an EMBL/GenBank/DDBJ whole genome shotgun (WGS) entry which is preliminary data.</text>
</comment>
<feature type="region of interest" description="Disordered" evidence="5">
    <location>
        <begin position="285"/>
        <end position="326"/>
    </location>
</feature>
<dbReference type="SMART" id="SM00353">
    <property type="entry name" value="HLH"/>
    <property type="match status" value="1"/>
</dbReference>
<feature type="region of interest" description="Disordered" evidence="5">
    <location>
        <begin position="342"/>
        <end position="409"/>
    </location>
</feature>
<dbReference type="PROSITE" id="PS50888">
    <property type="entry name" value="BHLH"/>
    <property type="match status" value="1"/>
</dbReference>
<dbReference type="GO" id="GO:0005634">
    <property type="term" value="C:nucleus"/>
    <property type="evidence" value="ECO:0007669"/>
    <property type="project" value="UniProtKB-SubCell"/>
</dbReference>
<dbReference type="Gene3D" id="4.10.280.10">
    <property type="entry name" value="Helix-loop-helix DNA-binding domain"/>
    <property type="match status" value="1"/>
</dbReference>
<dbReference type="PANTHER" id="PTHR11534:SF9">
    <property type="entry name" value="MYOGENIC-DETERMINATION PROTEIN"/>
    <property type="match status" value="1"/>
</dbReference>
<dbReference type="GO" id="GO:0007517">
    <property type="term" value="P:muscle organ development"/>
    <property type="evidence" value="ECO:0007669"/>
    <property type="project" value="InterPro"/>
</dbReference>
<dbReference type="GO" id="GO:0000981">
    <property type="term" value="F:DNA-binding transcription factor activity, RNA polymerase II-specific"/>
    <property type="evidence" value="ECO:0007669"/>
    <property type="project" value="TreeGrafter"/>
</dbReference>
<feature type="compositionally biased region" description="Polar residues" evidence="5">
    <location>
        <begin position="370"/>
        <end position="382"/>
    </location>
</feature>
<gene>
    <name evidence="7" type="ORF">L596_001275</name>
</gene>
<dbReference type="STRING" id="34508.A0A4U8UL37"/>
<comment type="subcellular location">
    <subcellularLocation>
        <location evidence="1">Nucleus</location>
    </subcellularLocation>
</comment>
<dbReference type="Proteomes" id="UP000298663">
    <property type="component" value="Unassembled WGS sequence"/>
</dbReference>
<keyword evidence="8" id="KW-1185">Reference proteome</keyword>
<keyword evidence="3" id="KW-0539">Nucleus</keyword>
<evidence type="ECO:0000313" key="8">
    <source>
        <dbReference type="Proteomes" id="UP000298663"/>
    </source>
</evidence>
<feature type="region of interest" description="Disordered" evidence="5">
    <location>
        <begin position="170"/>
        <end position="195"/>
    </location>
</feature>
<evidence type="ECO:0000256" key="2">
    <source>
        <dbReference type="ARBA" id="ARBA00023125"/>
    </source>
</evidence>
<dbReference type="GO" id="GO:0046983">
    <property type="term" value="F:protein dimerization activity"/>
    <property type="evidence" value="ECO:0007669"/>
    <property type="project" value="InterPro"/>
</dbReference>
<accession>A0A4U8UL37</accession>
<feature type="compositionally biased region" description="Low complexity" evidence="5">
    <location>
        <begin position="170"/>
        <end position="179"/>
    </location>
</feature>
<dbReference type="InterPro" id="IPR011598">
    <property type="entry name" value="bHLH_dom"/>
</dbReference>